<feature type="compositionally biased region" description="Polar residues" evidence="16">
    <location>
        <begin position="32"/>
        <end position="41"/>
    </location>
</feature>
<dbReference type="InParanoid" id="A0A6I8MXF7"/>
<comment type="similarity">
    <text evidence="4">Belongs to the CCR4/nocturin family.</text>
</comment>
<dbReference type="PANTHER" id="PTHR15822:SF4">
    <property type="entry name" value="TYROSYL-DNA PHOSPHODIESTERASE 2"/>
    <property type="match status" value="1"/>
</dbReference>
<dbReference type="Proteomes" id="UP000002279">
    <property type="component" value="Chromosome X2"/>
</dbReference>
<dbReference type="InterPro" id="IPR036691">
    <property type="entry name" value="Endo/exonu/phosph_ase_sf"/>
</dbReference>
<evidence type="ECO:0000256" key="3">
    <source>
        <dbReference type="ARBA" id="ARBA00004322"/>
    </source>
</evidence>
<organism evidence="18 19">
    <name type="scientific">Ornithorhynchus anatinus</name>
    <name type="common">Duckbill platypus</name>
    <dbReference type="NCBI Taxonomy" id="9258"/>
    <lineage>
        <taxon>Eukaryota</taxon>
        <taxon>Metazoa</taxon>
        <taxon>Chordata</taxon>
        <taxon>Craniata</taxon>
        <taxon>Vertebrata</taxon>
        <taxon>Euteleostomi</taxon>
        <taxon>Mammalia</taxon>
        <taxon>Monotremata</taxon>
        <taxon>Ornithorhynchidae</taxon>
        <taxon>Ornithorhynchus</taxon>
    </lineage>
</organism>
<reference evidence="18 19" key="1">
    <citation type="journal article" date="2008" name="Nature">
        <title>Genome analysis of the platypus reveals unique signatures of evolution.</title>
        <authorList>
            <person name="Warren W.C."/>
            <person name="Hillier L.W."/>
            <person name="Marshall Graves J.A."/>
            <person name="Birney E."/>
            <person name="Ponting C.P."/>
            <person name="Grutzner F."/>
            <person name="Belov K."/>
            <person name="Miller W."/>
            <person name="Clarke L."/>
            <person name="Chinwalla A.T."/>
            <person name="Yang S.P."/>
            <person name="Heger A."/>
            <person name="Locke D.P."/>
            <person name="Miethke P."/>
            <person name="Waters P.D."/>
            <person name="Veyrunes F."/>
            <person name="Fulton L."/>
            <person name="Fulton B."/>
            <person name="Graves T."/>
            <person name="Wallis J."/>
            <person name="Puente X.S."/>
            <person name="Lopez-Otin C."/>
            <person name="Ordonez G.R."/>
            <person name="Eichler E.E."/>
            <person name="Chen L."/>
            <person name="Cheng Z."/>
            <person name="Deakin J.E."/>
            <person name="Alsop A."/>
            <person name="Thompson K."/>
            <person name="Kirby P."/>
            <person name="Papenfuss A.T."/>
            <person name="Wakefield M.J."/>
            <person name="Olender T."/>
            <person name="Lancet D."/>
            <person name="Huttley G.A."/>
            <person name="Smit A.F."/>
            <person name="Pask A."/>
            <person name="Temple-Smith P."/>
            <person name="Batzer M.A."/>
            <person name="Walker J.A."/>
            <person name="Konkel M.K."/>
            <person name="Harris R.S."/>
            <person name="Whittington C.M."/>
            <person name="Wong E.S."/>
            <person name="Gemmell N.J."/>
            <person name="Buschiazzo E."/>
            <person name="Vargas Jentzsch I.M."/>
            <person name="Merkel A."/>
            <person name="Schmitz J."/>
            <person name="Zemann A."/>
            <person name="Churakov G."/>
            <person name="Kriegs J.O."/>
            <person name="Brosius J."/>
            <person name="Murchison E.P."/>
            <person name="Sachidanandam R."/>
            <person name="Smith C."/>
            <person name="Hannon G.J."/>
            <person name="Tsend-Ayush E."/>
            <person name="McMillan D."/>
            <person name="Attenborough R."/>
            <person name="Rens W."/>
            <person name="Ferguson-Smith M."/>
            <person name="Lefevre C.M."/>
            <person name="Sharp J.A."/>
            <person name="Nicholas K.R."/>
            <person name="Ray D.A."/>
            <person name="Kube M."/>
            <person name="Reinhardt R."/>
            <person name="Pringle T.H."/>
            <person name="Taylor J."/>
            <person name="Jones R.C."/>
            <person name="Nixon B."/>
            <person name="Dacheux J.L."/>
            <person name="Niwa H."/>
            <person name="Sekita Y."/>
            <person name="Huang X."/>
            <person name="Stark A."/>
            <person name="Kheradpour P."/>
            <person name="Kellis M."/>
            <person name="Flicek P."/>
            <person name="Chen Y."/>
            <person name="Webber C."/>
            <person name="Hardison R."/>
            <person name="Nelson J."/>
            <person name="Hallsworth-Pepin K."/>
            <person name="Delehaunty K."/>
            <person name="Markovic C."/>
            <person name="Minx P."/>
            <person name="Feng Y."/>
            <person name="Kremitzki C."/>
            <person name="Mitreva M."/>
            <person name="Glasscock J."/>
            <person name="Wylie T."/>
            <person name="Wohldmann P."/>
            <person name="Thiru P."/>
            <person name="Nhan M.N."/>
            <person name="Pohl C.S."/>
            <person name="Smith S.M."/>
            <person name="Hou S."/>
            <person name="Nefedov M."/>
            <person name="de Jong P.J."/>
            <person name="Renfree M.B."/>
            <person name="Mardis E.R."/>
            <person name="Wilson R.K."/>
        </authorList>
    </citation>
    <scope>NUCLEOTIDE SEQUENCE [LARGE SCALE GENOMIC DNA]</scope>
    <source>
        <strain evidence="18 19">Glennie</strain>
    </source>
</reference>
<evidence type="ECO:0000256" key="16">
    <source>
        <dbReference type="SAM" id="MobiDB-lite"/>
    </source>
</evidence>
<evidence type="ECO:0000313" key="18">
    <source>
        <dbReference type="Ensembl" id="ENSOANP00000033405.1"/>
    </source>
</evidence>
<dbReference type="GO" id="GO:0003697">
    <property type="term" value="F:single-stranded DNA binding"/>
    <property type="evidence" value="ECO:0000318"/>
    <property type="project" value="GO_Central"/>
</dbReference>
<keyword evidence="7" id="KW-0479">Metal-binding</keyword>
<dbReference type="GO" id="GO:0030145">
    <property type="term" value="F:manganese ion binding"/>
    <property type="evidence" value="ECO:0007669"/>
    <property type="project" value="Ensembl"/>
</dbReference>
<dbReference type="Gene3D" id="3.60.10.10">
    <property type="entry name" value="Endonuclease/exonuclease/phosphatase"/>
    <property type="match status" value="1"/>
</dbReference>
<dbReference type="CDD" id="cd09080">
    <property type="entry name" value="TDP2"/>
    <property type="match status" value="1"/>
</dbReference>
<evidence type="ECO:0000256" key="9">
    <source>
        <dbReference type="ARBA" id="ARBA00022801"/>
    </source>
</evidence>
<proteinExistence type="inferred from homology"/>
<dbReference type="AlphaFoldDB" id="A0A6I8MXF7"/>
<comment type="cofactor">
    <cofactor evidence="1">
        <name>Mn(2+)</name>
        <dbReference type="ChEBI" id="CHEBI:29035"/>
    </cofactor>
</comment>
<dbReference type="InterPro" id="IPR051547">
    <property type="entry name" value="TDP2-like"/>
</dbReference>
<dbReference type="GO" id="GO:0006302">
    <property type="term" value="P:double-strand break repair"/>
    <property type="evidence" value="ECO:0000318"/>
    <property type="project" value="GO_Central"/>
</dbReference>
<keyword evidence="19" id="KW-1185">Reference proteome</keyword>
<dbReference type="InterPro" id="IPR005135">
    <property type="entry name" value="Endo/exonuclease/phosphatase"/>
</dbReference>
<feature type="domain" description="Endonuclease/exonuclease/phosphatase" evidence="17">
    <location>
        <begin position="90"/>
        <end position="325"/>
    </location>
</feature>
<sequence length="336" mass="37173">GLAASVPEAREARDTEGNPVTGPPGTSPVTARNRSFPTDRNGSVPRFLQKYGSAWVSLVPRSVDLTDDSPAGASGSAAAGEDDDGTFSVVSWNVDGLDLNDLSERARAVCSYLTLYSPTVVFLQEVIPPYYDYLKKRATGYTIVPGCEDGYFTVIMLKKSRVKLISQEITPFPETQMMRNLLSVQVTGILGNELCLMTSHLESTRESSEERVNQLRTVVKKMQETPEAATVIFGGDTNLRDSEVSKLGGLPADILDIWEFLGEPESCRYTWDTQANCNLRVRYKRKLRFDRLFFRAAAQGGRVVPRSLDLLGTEKLDCGRFPSDHWGLLCHFDVVS</sequence>
<keyword evidence="10" id="KW-0460">Magnesium</keyword>
<comment type="cofactor">
    <cofactor evidence="2">
        <name>Mg(2+)</name>
        <dbReference type="ChEBI" id="CHEBI:18420"/>
    </cofactor>
</comment>
<keyword evidence="8" id="KW-0227">DNA damage</keyword>
<dbReference type="FunCoup" id="A0A6I8MXF7">
    <property type="interactions" value="2384"/>
</dbReference>
<evidence type="ECO:0000256" key="7">
    <source>
        <dbReference type="ARBA" id="ARBA00022723"/>
    </source>
</evidence>
<protein>
    <recommendedName>
        <fullName evidence="5">Tyrosyl-DNA phosphodiesterase 2</fullName>
    </recommendedName>
    <alternativeName>
        <fullName evidence="13">5'-tyrosyl-DNA phosphodiesterase</fullName>
    </alternativeName>
    <alternativeName>
        <fullName evidence="15">TRAF and TNF receptor-associated protein</fullName>
    </alternativeName>
</protein>
<dbReference type="GO" id="GO:0016605">
    <property type="term" value="C:PML body"/>
    <property type="evidence" value="ECO:0000318"/>
    <property type="project" value="GO_Central"/>
</dbReference>
<accession>A0A6I8MXF7</accession>
<dbReference type="Pfam" id="PF03372">
    <property type="entry name" value="Exo_endo_phos"/>
    <property type="match status" value="1"/>
</dbReference>
<feature type="region of interest" description="Disordered" evidence="16">
    <location>
        <begin position="1"/>
        <end position="44"/>
    </location>
</feature>
<keyword evidence="9" id="KW-0378">Hydrolase</keyword>
<dbReference type="GO" id="GO:0005737">
    <property type="term" value="C:cytoplasm"/>
    <property type="evidence" value="ECO:0000318"/>
    <property type="project" value="GO_Central"/>
</dbReference>
<evidence type="ECO:0000256" key="2">
    <source>
        <dbReference type="ARBA" id="ARBA00001946"/>
    </source>
</evidence>
<evidence type="ECO:0000259" key="17">
    <source>
        <dbReference type="Pfam" id="PF03372"/>
    </source>
</evidence>
<comment type="subcellular location">
    <subcellularLocation>
        <location evidence="3">Nucleus</location>
        <location evidence="3">PML body</location>
    </subcellularLocation>
</comment>
<reference evidence="18" key="2">
    <citation type="submission" date="2025-08" db="UniProtKB">
        <authorList>
            <consortium name="Ensembl"/>
        </authorList>
    </citation>
    <scope>IDENTIFICATION</scope>
    <source>
        <strain evidence="18">Glennie</strain>
    </source>
</reference>
<dbReference type="GO" id="GO:0000287">
    <property type="term" value="F:magnesium ion binding"/>
    <property type="evidence" value="ECO:0007669"/>
    <property type="project" value="Ensembl"/>
</dbReference>
<dbReference type="Bgee" id="ENSOANG00000045197">
    <property type="expression patterns" value="Expressed in heart and 7 other cell types or tissues"/>
</dbReference>
<dbReference type="GO" id="GO:0016235">
    <property type="term" value="C:aggresome"/>
    <property type="evidence" value="ECO:0007669"/>
    <property type="project" value="Ensembl"/>
</dbReference>
<keyword evidence="6" id="KW-0540">Nuclease</keyword>
<evidence type="ECO:0000256" key="13">
    <source>
        <dbReference type="ARBA" id="ARBA00031304"/>
    </source>
</evidence>
<evidence type="ECO:0000256" key="1">
    <source>
        <dbReference type="ARBA" id="ARBA00001936"/>
    </source>
</evidence>
<evidence type="ECO:0000256" key="12">
    <source>
        <dbReference type="ARBA" id="ARBA00023242"/>
    </source>
</evidence>
<evidence type="ECO:0000256" key="4">
    <source>
        <dbReference type="ARBA" id="ARBA00010774"/>
    </source>
</evidence>
<dbReference type="GO" id="GO:0070260">
    <property type="term" value="F:5'-tyrosyl-DNA phosphodiesterase activity"/>
    <property type="evidence" value="ECO:0000318"/>
    <property type="project" value="GO_Central"/>
</dbReference>
<gene>
    <name evidence="18" type="primary">TDP2</name>
</gene>
<keyword evidence="11" id="KW-0234">DNA repair</keyword>
<dbReference type="GeneTree" id="ENSGT00390000014242"/>
<comment type="subunit">
    <text evidence="14">Interacts with TRAF2, TRAF3, TRAF5, TRAF6, TNFRSF8/CD30, TNFRSF5/CD40, TNFRSF1B/TNF-R75, ETS1, ETS2, FLI1, SMAD3 and ACVR1B/ALK4.</text>
</comment>
<dbReference type="SUPFAM" id="SSF56219">
    <property type="entry name" value="DNase I-like"/>
    <property type="match status" value="1"/>
</dbReference>
<reference evidence="18" key="3">
    <citation type="submission" date="2025-09" db="UniProtKB">
        <authorList>
            <consortium name="Ensembl"/>
        </authorList>
    </citation>
    <scope>IDENTIFICATION</scope>
    <source>
        <strain evidence="18">Glennie</strain>
    </source>
</reference>
<evidence type="ECO:0000256" key="11">
    <source>
        <dbReference type="ARBA" id="ARBA00023204"/>
    </source>
</evidence>
<dbReference type="GO" id="GO:0048666">
    <property type="term" value="P:neuron development"/>
    <property type="evidence" value="ECO:0007669"/>
    <property type="project" value="Ensembl"/>
</dbReference>
<dbReference type="GO" id="GO:0004518">
    <property type="term" value="F:nuclease activity"/>
    <property type="evidence" value="ECO:0007669"/>
    <property type="project" value="UniProtKB-KW"/>
</dbReference>
<evidence type="ECO:0000256" key="15">
    <source>
        <dbReference type="ARBA" id="ARBA00075028"/>
    </source>
</evidence>
<evidence type="ECO:0000256" key="8">
    <source>
        <dbReference type="ARBA" id="ARBA00022763"/>
    </source>
</evidence>
<evidence type="ECO:0000256" key="5">
    <source>
        <dbReference type="ARBA" id="ARBA00017870"/>
    </source>
</evidence>
<keyword evidence="12" id="KW-0539">Nucleus</keyword>
<dbReference type="PANTHER" id="PTHR15822">
    <property type="entry name" value="TRAF AND TNF RECEPTOR-ASSOCIATED PROTEIN"/>
    <property type="match status" value="1"/>
</dbReference>
<evidence type="ECO:0000256" key="14">
    <source>
        <dbReference type="ARBA" id="ARBA00062351"/>
    </source>
</evidence>
<evidence type="ECO:0000313" key="19">
    <source>
        <dbReference type="Proteomes" id="UP000002279"/>
    </source>
</evidence>
<dbReference type="OMA" id="DVWEMCG"/>
<dbReference type="Ensembl" id="ENSOANT00000053120.1">
    <property type="protein sequence ID" value="ENSOANP00000033405.1"/>
    <property type="gene ID" value="ENSOANG00000045197.1"/>
</dbReference>
<dbReference type="FunFam" id="3.60.10.10:FF:000024">
    <property type="entry name" value="Tyrosyl-DNA phosphodiesterase 2"/>
    <property type="match status" value="1"/>
</dbReference>
<name>A0A6I8MXF7_ORNAN</name>
<evidence type="ECO:0000256" key="10">
    <source>
        <dbReference type="ARBA" id="ARBA00022842"/>
    </source>
</evidence>
<dbReference type="GO" id="GO:0036317">
    <property type="term" value="F:tyrosyl-RNA phosphodiesterase activity"/>
    <property type="evidence" value="ECO:0007669"/>
    <property type="project" value="Ensembl"/>
</dbReference>
<evidence type="ECO:0000256" key="6">
    <source>
        <dbReference type="ARBA" id="ARBA00022722"/>
    </source>
</evidence>